<sequence length="214" mass="25654">MSSLFKKDFESVIRFFEIGVKEYLDAWRVCRLNCDKPFDMGWFPDFMTSTANHFTVLSTMGAESVTQLANLDGEYYHDIFPLMYHHLQFAYYKNHFTYCLRCKQKCVTQLANLDGEYYHDIFPLMYHHLQFAYYKKNDIRKSTEALESYLILYDSEEVSTNKKYFLDLPEIKATGEKEWFVPRKEALEYLEVIKRDNDLIQSIEDNFKFDDDPQ</sequence>
<keyword evidence="2" id="KW-0325">Glycoprotein</keyword>
<keyword evidence="1" id="KW-0732">Signal</keyword>
<organism evidence="4 5">
    <name type="scientific">Caligus rogercresseyi</name>
    <name type="common">Sea louse</name>
    <dbReference type="NCBI Taxonomy" id="217165"/>
    <lineage>
        <taxon>Eukaryota</taxon>
        <taxon>Metazoa</taxon>
        <taxon>Ecdysozoa</taxon>
        <taxon>Arthropoda</taxon>
        <taxon>Crustacea</taxon>
        <taxon>Multicrustacea</taxon>
        <taxon>Hexanauplia</taxon>
        <taxon>Copepoda</taxon>
        <taxon>Siphonostomatoida</taxon>
        <taxon>Caligidae</taxon>
        <taxon>Caligus</taxon>
    </lineage>
</organism>
<dbReference type="PANTHER" id="PTHR13986:SF8">
    <property type="entry name" value="PROLYL 3-HYDROXYLASE 1-LIKE PROTEIN"/>
    <property type="match status" value="1"/>
</dbReference>
<dbReference type="GO" id="GO:0030199">
    <property type="term" value="P:collagen fibril organization"/>
    <property type="evidence" value="ECO:0007669"/>
    <property type="project" value="TreeGrafter"/>
</dbReference>
<proteinExistence type="predicted"/>
<evidence type="ECO:0000313" key="5">
    <source>
        <dbReference type="Proteomes" id="UP000595437"/>
    </source>
</evidence>
<gene>
    <name evidence="4" type="ORF">FKW44_017103</name>
</gene>
<reference evidence="5" key="1">
    <citation type="submission" date="2021-01" db="EMBL/GenBank/DDBJ databases">
        <title>Caligus Genome Assembly.</title>
        <authorList>
            <person name="Gallardo-Escarate C."/>
        </authorList>
    </citation>
    <scope>NUCLEOTIDE SEQUENCE [LARGE SCALE GENOMIC DNA]</scope>
</reference>
<feature type="domain" description="Leprecan-like alpha-helical" evidence="3">
    <location>
        <begin position="94"/>
        <end position="164"/>
    </location>
</feature>
<name>A0A7T8H3N1_CALRO</name>
<dbReference type="PANTHER" id="PTHR13986">
    <property type="entry name" value="PROTEIN LYSINE HYDROXYLATION COMPLEX COMPONENT"/>
    <property type="match status" value="1"/>
</dbReference>
<evidence type="ECO:0000256" key="1">
    <source>
        <dbReference type="ARBA" id="ARBA00022729"/>
    </source>
</evidence>
<protein>
    <submittedName>
        <fullName evidence="4">Cartilage-associated protein</fullName>
    </submittedName>
</protein>
<dbReference type="GO" id="GO:0005783">
    <property type="term" value="C:endoplasmic reticulum"/>
    <property type="evidence" value="ECO:0007669"/>
    <property type="project" value="TreeGrafter"/>
</dbReference>
<dbReference type="OrthoDB" id="8517835at2759"/>
<evidence type="ECO:0000256" key="2">
    <source>
        <dbReference type="ARBA" id="ARBA00023180"/>
    </source>
</evidence>
<evidence type="ECO:0000313" key="4">
    <source>
        <dbReference type="EMBL" id="QQP42435.1"/>
    </source>
</evidence>
<dbReference type="EMBL" id="CP045900">
    <property type="protein sequence ID" value="QQP42435.1"/>
    <property type="molecule type" value="Genomic_DNA"/>
</dbReference>
<accession>A0A7T8H3N1</accession>
<dbReference type="Pfam" id="PF23557">
    <property type="entry name" value="TPR_leprecan"/>
    <property type="match status" value="1"/>
</dbReference>
<dbReference type="InterPro" id="IPR056585">
    <property type="entry name" value="Leprecan_dom"/>
</dbReference>
<dbReference type="GO" id="GO:0005518">
    <property type="term" value="F:collagen binding"/>
    <property type="evidence" value="ECO:0007669"/>
    <property type="project" value="TreeGrafter"/>
</dbReference>
<dbReference type="AlphaFoldDB" id="A0A7T8H3N1"/>
<keyword evidence="5" id="KW-1185">Reference proteome</keyword>
<dbReference type="InterPro" id="IPR052284">
    <property type="entry name" value="Collagen_mod_leprecan"/>
</dbReference>
<dbReference type="Proteomes" id="UP000595437">
    <property type="component" value="Chromosome 11"/>
</dbReference>
<evidence type="ECO:0000259" key="3">
    <source>
        <dbReference type="Pfam" id="PF23557"/>
    </source>
</evidence>
<feature type="non-terminal residue" evidence="4">
    <location>
        <position position="214"/>
    </location>
</feature>